<evidence type="ECO:0000313" key="2">
    <source>
        <dbReference type="Proteomes" id="UP000055136"/>
    </source>
</evidence>
<protein>
    <submittedName>
        <fullName evidence="1">Uncharacterized protein</fullName>
    </submittedName>
</protein>
<gene>
    <name evidence="1" type="ORF">Tel_16870</name>
</gene>
<dbReference type="EMBL" id="CP013100">
    <property type="protein sequence ID" value="ALP54928.1"/>
    <property type="molecule type" value="Genomic_DNA"/>
</dbReference>
<geneLocation type="plasmid" evidence="1 2">
    <name>unnamed</name>
</geneLocation>
<dbReference type="Proteomes" id="UP000055136">
    <property type="component" value="Plasmid unnamed"/>
</dbReference>
<evidence type="ECO:0000313" key="1">
    <source>
        <dbReference type="EMBL" id="ALP54928.1"/>
    </source>
</evidence>
<accession>A0A0S2TIC8</accession>
<sequence>MNRKISMKYYQYHAEPLPTLEELELAHPGCGQFKAKKYFGSGDAILVCEKCGVNLRLLLDAQQQLIINAFVPETYPEIEAREFFEKTFDDPLTVIWSIKSFEQ</sequence>
<keyword evidence="2" id="KW-1185">Reference proteome</keyword>
<keyword evidence="1" id="KW-0614">Plasmid</keyword>
<proteinExistence type="predicted"/>
<dbReference type="AlphaFoldDB" id="A0A0S2TIC8"/>
<organism evidence="1 2">
    <name type="scientific">Candidatus Tenderia electrophaga</name>
    <dbReference type="NCBI Taxonomy" id="1748243"/>
    <lineage>
        <taxon>Bacteria</taxon>
        <taxon>Pseudomonadati</taxon>
        <taxon>Pseudomonadota</taxon>
        <taxon>Gammaproteobacteria</taxon>
        <taxon>Candidatus Tenderiales</taxon>
        <taxon>Candidatus Tenderiaceae</taxon>
        <taxon>Candidatus Tenderia</taxon>
    </lineage>
</organism>
<dbReference type="KEGG" id="tee:Tel_16870"/>
<name>A0A0S2TIC8_9GAMM</name>
<reference evidence="1" key="1">
    <citation type="submission" date="2015-10" db="EMBL/GenBank/DDBJ databases">
        <title>Description of Candidatus Tenderia electrophaga gen. nov, sp. nov., an Uncultivated Electroautotroph from a Biocathode Enrichment.</title>
        <authorList>
            <person name="Eddie B.J."/>
            <person name="Malanoski A.P."/>
            <person name="Wang Z."/>
            <person name="Hall R.J."/>
            <person name="Oh S.D."/>
            <person name="Heiner C."/>
            <person name="Lin B."/>
            <person name="Strycharz-Glaven S.M."/>
        </authorList>
    </citation>
    <scope>NUCLEOTIDE SEQUENCE [LARGE SCALE GENOMIC DNA]</scope>
    <source>
        <strain evidence="1">NRL1</strain>
        <plasmid evidence="1">unnamed</plasmid>
    </source>
</reference>